<evidence type="ECO:0000256" key="2">
    <source>
        <dbReference type="ARBA" id="ARBA00004448"/>
    </source>
</evidence>
<evidence type="ECO:0000256" key="7">
    <source>
        <dbReference type="ARBA" id="ARBA00022723"/>
    </source>
</evidence>
<dbReference type="GeneID" id="36577248"/>
<dbReference type="InterPro" id="IPR011992">
    <property type="entry name" value="EF-hand-dom_pair"/>
</dbReference>
<feature type="domain" description="EF-hand" evidence="16">
    <location>
        <begin position="78"/>
        <end position="113"/>
    </location>
</feature>
<comment type="subcellular location">
    <subcellularLocation>
        <location evidence="2">Mitochondrion inner membrane</location>
        <topology evidence="2">Multi-pass membrane protein</topology>
    </subcellularLocation>
</comment>
<evidence type="ECO:0000256" key="9">
    <source>
        <dbReference type="ARBA" id="ARBA00022792"/>
    </source>
</evidence>
<dbReference type="InterPro" id="IPR018247">
    <property type="entry name" value="EF_Hand_1_Ca_BS"/>
</dbReference>
<evidence type="ECO:0000256" key="13">
    <source>
        <dbReference type="ARBA" id="ARBA00023136"/>
    </source>
</evidence>
<dbReference type="AlphaFoldDB" id="A0A2T3B5W6"/>
<dbReference type="PRINTS" id="PR00926">
    <property type="entry name" value="MITOCARRIER"/>
</dbReference>
<keyword evidence="12" id="KW-0496">Mitochondrion</keyword>
<dbReference type="Gene3D" id="1.10.238.10">
    <property type="entry name" value="EF-hand"/>
    <property type="match status" value="1"/>
</dbReference>
<evidence type="ECO:0000313" key="18">
    <source>
        <dbReference type="Proteomes" id="UP000241818"/>
    </source>
</evidence>
<proteinExistence type="inferred from homology"/>
<evidence type="ECO:0000256" key="8">
    <source>
        <dbReference type="ARBA" id="ARBA00022737"/>
    </source>
</evidence>
<organism evidence="17 18">
    <name type="scientific">Amorphotheca resinae ATCC 22711</name>
    <dbReference type="NCBI Taxonomy" id="857342"/>
    <lineage>
        <taxon>Eukaryota</taxon>
        <taxon>Fungi</taxon>
        <taxon>Dikarya</taxon>
        <taxon>Ascomycota</taxon>
        <taxon>Pezizomycotina</taxon>
        <taxon>Leotiomycetes</taxon>
        <taxon>Helotiales</taxon>
        <taxon>Amorphothecaceae</taxon>
        <taxon>Amorphotheca</taxon>
    </lineage>
</organism>
<feature type="domain" description="EF-hand" evidence="16">
    <location>
        <begin position="114"/>
        <end position="149"/>
    </location>
</feature>
<dbReference type="Pfam" id="PF13499">
    <property type="entry name" value="EF-hand_7"/>
    <property type="match status" value="2"/>
</dbReference>
<evidence type="ECO:0000313" key="17">
    <source>
        <dbReference type="EMBL" id="PSS22150.1"/>
    </source>
</evidence>
<keyword evidence="13 14" id="KW-0472">Membrane</keyword>
<dbReference type="SUPFAM" id="SSF103506">
    <property type="entry name" value="Mitochondrial carrier"/>
    <property type="match status" value="1"/>
</dbReference>
<dbReference type="GO" id="GO:0055085">
    <property type="term" value="P:transmembrane transport"/>
    <property type="evidence" value="ECO:0007669"/>
    <property type="project" value="InterPro"/>
</dbReference>
<keyword evidence="7" id="KW-0479">Metal-binding</keyword>
<evidence type="ECO:0000256" key="11">
    <source>
        <dbReference type="ARBA" id="ARBA00022989"/>
    </source>
</evidence>
<keyword evidence="18" id="KW-1185">Reference proteome</keyword>
<feature type="compositionally biased region" description="Polar residues" evidence="15">
    <location>
        <begin position="208"/>
        <end position="227"/>
    </location>
</feature>
<feature type="repeat" description="Solcar" evidence="14">
    <location>
        <begin position="509"/>
        <end position="598"/>
    </location>
</feature>
<feature type="repeat" description="Solcar" evidence="14">
    <location>
        <begin position="402"/>
        <end position="491"/>
    </location>
</feature>
<dbReference type="GO" id="GO:0005743">
    <property type="term" value="C:mitochondrial inner membrane"/>
    <property type="evidence" value="ECO:0007669"/>
    <property type="project" value="UniProtKB-SubCell"/>
</dbReference>
<feature type="domain" description="EF-hand" evidence="16">
    <location>
        <begin position="9"/>
        <end position="44"/>
    </location>
</feature>
<keyword evidence="11" id="KW-1133">Transmembrane helix</keyword>
<dbReference type="EMBL" id="KZ679009">
    <property type="protein sequence ID" value="PSS22150.1"/>
    <property type="molecule type" value="Genomic_DNA"/>
</dbReference>
<evidence type="ECO:0000256" key="4">
    <source>
        <dbReference type="ARBA" id="ARBA00021935"/>
    </source>
</evidence>
<comment type="function">
    <text evidence="1">Mitochondrial transporter that mediates uptake of thiamine pyrophosphate (ThPP) into mitochondria.</text>
</comment>
<dbReference type="Proteomes" id="UP000241818">
    <property type="component" value="Unassembled WGS sequence"/>
</dbReference>
<evidence type="ECO:0000256" key="10">
    <source>
        <dbReference type="ARBA" id="ARBA00022837"/>
    </source>
</evidence>
<dbReference type="CDD" id="cd15898">
    <property type="entry name" value="EFh_PI-PLC"/>
    <property type="match status" value="1"/>
</dbReference>
<dbReference type="GO" id="GO:0005509">
    <property type="term" value="F:calcium ion binding"/>
    <property type="evidence" value="ECO:0007669"/>
    <property type="project" value="InterPro"/>
</dbReference>
<reference evidence="17 18" key="1">
    <citation type="journal article" date="2018" name="New Phytol.">
        <title>Comparative genomics and transcriptomics depict ericoid mycorrhizal fungi as versatile saprotrophs and plant mutualists.</title>
        <authorList>
            <person name="Martino E."/>
            <person name="Morin E."/>
            <person name="Grelet G.A."/>
            <person name="Kuo A."/>
            <person name="Kohler A."/>
            <person name="Daghino S."/>
            <person name="Barry K.W."/>
            <person name="Cichocki N."/>
            <person name="Clum A."/>
            <person name="Dockter R.B."/>
            <person name="Hainaut M."/>
            <person name="Kuo R.C."/>
            <person name="LaButti K."/>
            <person name="Lindahl B.D."/>
            <person name="Lindquist E.A."/>
            <person name="Lipzen A."/>
            <person name="Khouja H.R."/>
            <person name="Magnuson J."/>
            <person name="Murat C."/>
            <person name="Ohm R.A."/>
            <person name="Singer S.W."/>
            <person name="Spatafora J.W."/>
            <person name="Wang M."/>
            <person name="Veneault-Fourrey C."/>
            <person name="Henrissat B."/>
            <person name="Grigoriev I.V."/>
            <person name="Martin F.M."/>
            <person name="Perotto S."/>
        </authorList>
    </citation>
    <scope>NUCLEOTIDE SEQUENCE [LARGE SCALE GENOMIC DNA]</scope>
    <source>
        <strain evidence="17 18">ATCC 22711</strain>
    </source>
</reference>
<dbReference type="InParanoid" id="A0A2T3B5W6"/>
<evidence type="ECO:0000256" key="3">
    <source>
        <dbReference type="ARBA" id="ARBA00006375"/>
    </source>
</evidence>
<dbReference type="Pfam" id="PF00153">
    <property type="entry name" value="Mito_carr"/>
    <property type="match status" value="3"/>
</dbReference>
<keyword evidence="10" id="KW-0106">Calcium</keyword>
<feature type="repeat" description="Solcar" evidence="14">
    <location>
        <begin position="285"/>
        <end position="389"/>
    </location>
</feature>
<dbReference type="PANTHER" id="PTHR24089">
    <property type="entry name" value="SOLUTE CARRIER FAMILY 25"/>
    <property type="match status" value="1"/>
</dbReference>
<comment type="similarity">
    <text evidence="3">Belongs to the mitochondrial carrier (TC 2.A.29) family.</text>
</comment>
<dbReference type="InterPro" id="IPR002067">
    <property type="entry name" value="MCP"/>
</dbReference>
<evidence type="ECO:0000256" key="12">
    <source>
        <dbReference type="ARBA" id="ARBA00023128"/>
    </source>
</evidence>
<evidence type="ECO:0000256" key="1">
    <source>
        <dbReference type="ARBA" id="ARBA00002238"/>
    </source>
</evidence>
<dbReference type="FunFam" id="1.50.40.10:FF:000016">
    <property type="entry name" value="Solute carrier family 25 member 23"/>
    <property type="match status" value="1"/>
</dbReference>
<name>A0A2T3B5W6_AMORE</name>
<dbReference type="Gene3D" id="1.50.40.10">
    <property type="entry name" value="Mitochondrial carrier domain"/>
    <property type="match status" value="1"/>
</dbReference>
<dbReference type="InterPro" id="IPR002048">
    <property type="entry name" value="EF_hand_dom"/>
</dbReference>
<sequence>MDLPGSQSSGDARVEALWRKLDPQGKGEIDLKGLQRGLKKIDHPLKNANDMLKDVVKAMDKNGDDVIQYEEFRTFVERTEKELLSLFESIDRDHNGKLDKSELQLAFKKAGLIVPKAKLNEFFAEVDENHDGYISFDEWRNFLLFLPTNTKTPALKAVLSYYSSAVALNSEGDTSIREDTLEGLGRLPQFLNILFGAIFKIAAPTPPSLSTKPQQSTSAVDDPTTSQGVDDKMFEFHHAHFIEATRDTDLEESRLPSANPDQSAMDKKGISEHVATKKFWLIEILPDPGYFVAGGVAGAFSRTSTAPLDRLKVYLIAHVDTAKGSIAAATRGDAKVAARSFGKPLVDACRELWKAGGMRSLFAGNGLNVLKVMPESAIKFGSFEATKRALSQLEGHGDPQKINGYSKFIAGGTGGIASQLVVYPIDTLKFRMQCETVSGGLRGNKLIIATWKKMIAQGGLLAPYRGLTMGLIGMFPYSAIDLGTFEFLKSALARRNAKILGCHEDDALPGSFATGCIGAFSGAFGASIVYPINLLRTRLQAQGTVLHPPTYTGIYDVAQKTVTNEGIRGLFKGITPNLLKVVPSVAITYVVYENTKKIMGLR</sequence>
<accession>A0A2T3B5W6</accession>
<gene>
    <name evidence="17" type="ORF">M430DRAFT_65355</name>
</gene>
<keyword evidence="9" id="KW-0999">Mitochondrion inner membrane</keyword>
<evidence type="ECO:0000259" key="16">
    <source>
        <dbReference type="PROSITE" id="PS50222"/>
    </source>
</evidence>
<dbReference type="FunCoup" id="A0A2T3B5W6">
    <property type="interactions" value="6"/>
</dbReference>
<keyword evidence="6 14" id="KW-0812">Transmembrane</keyword>
<evidence type="ECO:0000256" key="5">
    <source>
        <dbReference type="ARBA" id="ARBA00022448"/>
    </source>
</evidence>
<keyword evidence="5" id="KW-0813">Transport</keyword>
<dbReference type="PROSITE" id="PS50222">
    <property type="entry name" value="EF_HAND_2"/>
    <property type="match status" value="3"/>
</dbReference>
<dbReference type="SUPFAM" id="SSF47473">
    <property type="entry name" value="EF-hand"/>
    <property type="match status" value="1"/>
</dbReference>
<evidence type="ECO:0000256" key="6">
    <source>
        <dbReference type="ARBA" id="ARBA00022692"/>
    </source>
</evidence>
<dbReference type="SMART" id="SM00054">
    <property type="entry name" value="EFh"/>
    <property type="match status" value="4"/>
</dbReference>
<dbReference type="InterPro" id="IPR023395">
    <property type="entry name" value="MCP_dom_sf"/>
</dbReference>
<dbReference type="STRING" id="857342.A0A2T3B5W6"/>
<feature type="region of interest" description="Disordered" evidence="15">
    <location>
        <begin position="206"/>
        <end position="227"/>
    </location>
</feature>
<evidence type="ECO:0000256" key="14">
    <source>
        <dbReference type="PROSITE-ProRule" id="PRU00282"/>
    </source>
</evidence>
<dbReference type="PROSITE" id="PS50920">
    <property type="entry name" value="SOLCAR"/>
    <property type="match status" value="3"/>
</dbReference>
<protein>
    <recommendedName>
        <fullName evidence="4">Mitochondrial thiamine pyrophosphate carrier 1</fullName>
    </recommendedName>
</protein>
<dbReference type="CDD" id="cd00051">
    <property type="entry name" value="EFh"/>
    <property type="match status" value="1"/>
</dbReference>
<dbReference type="InterPro" id="IPR018108">
    <property type="entry name" value="MCP_transmembrane"/>
</dbReference>
<evidence type="ECO:0000256" key="15">
    <source>
        <dbReference type="SAM" id="MobiDB-lite"/>
    </source>
</evidence>
<dbReference type="RefSeq" id="XP_024722305.1">
    <property type="nucleotide sequence ID" value="XM_024869167.1"/>
</dbReference>
<dbReference type="OrthoDB" id="270584at2759"/>
<keyword evidence="8" id="KW-0677">Repeat</keyword>
<dbReference type="PROSITE" id="PS00018">
    <property type="entry name" value="EF_HAND_1"/>
    <property type="match status" value="2"/>
</dbReference>